<keyword evidence="2" id="KW-1185">Reference proteome</keyword>
<name>A0ACB9P2E1_9MYRT</name>
<comment type="caution">
    <text evidence="1">The sequence shown here is derived from an EMBL/GenBank/DDBJ whole genome shotgun (WGS) entry which is preliminary data.</text>
</comment>
<organism evidence="1 2">
    <name type="scientific">Melastoma candidum</name>
    <dbReference type="NCBI Taxonomy" id="119954"/>
    <lineage>
        <taxon>Eukaryota</taxon>
        <taxon>Viridiplantae</taxon>
        <taxon>Streptophyta</taxon>
        <taxon>Embryophyta</taxon>
        <taxon>Tracheophyta</taxon>
        <taxon>Spermatophyta</taxon>
        <taxon>Magnoliopsida</taxon>
        <taxon>eudicotyledons</taxon>
        <taxon>Gunneridae</taxon>
        <taxon>Pentapetalae</taxon>
        <taxon>rosids</taxon>
        <taxon>malvids</taxon>
        <taxon>Myrtales</taxon>
        <taxon>Melastomataceae</taxon>
        <taxon>Melastomatoideae</taxon>
        <taxon>Melastomateae</taxon>
        <taxon>Melastoma</taxon>
    </lineage>
</organism>
<sequence length="490" mass="56442">MLFARILRRPRNPEFPLSHLSTSLAATPSLSVESENRTFDLDLVVSQVPVRKGCEEISQALIENESLRDVEVSHDAVDRLLTKFRDDWKSALGIFRWAELMGRRFEHSEEAYDMIVDILGRTRQWDRMRMILDEMRSKERVRVSTVGKVMRRLSGAGRWEDAVSIFDELQDFGLEKNAEMMNLLLDTLCKEGWVEQARSVVLELKPHIPPDEHTFNILINGWCKIDRIDEAKWTIEEMKGYGFRPSVISFSTIIRFYCRHGRFQKVVDLLDEMEKTGCPPNIVTYTTVMHALAKADEYEDALALVERVKASRCEPDALFFNSWIYVLGRAGRVEDAVRVFELEMPNSGVLPNLSTYNTMTSMYCHHGEVLKASALLEHMEISGGCKPVVQTYYPLLKACFKMGKTDVLLSELLDEMVNKHHLSLDLSTYSLLIHGLCRANKCDRAFVLFEEMIGKDIIPRYQTCCLLLDELKQKCLFYAADQVEDVMKRL</sequence>
<dbReference type="EMBL" id="CM042886">
    <property type="protein sequence ID" value="KAI4340655.1"/>
    <property type="molecule type" value="Genomic_DNA"/>
</dbReference>
<evidence type="ECO:0000313" key="2">
    <source>
        <dbReference type="Proteomes" id="UP001057402"/>
    </source>
</evidence>
<accession>A0ACB9P2E1</accession>
<evidence type="ECO:0000313" key="1">
    <source>
        <dbReference type="EMBL" id="KAI4340655.1"/>
    </source>
</evidence>
<proteinExistence type="predicted"/>
<protein>
    <submittedName>
        <fullName evidence="1">Uncharacterized protein</fullName>
    </submittedName>
</protein>
<gene>
    <name evidence="1" type="ORF">MLD38_025467</name>
</gene>
<reference evidence="2" key="1">
    <citation type="journal article" date="2023" name="Front. Plant Sci.">
        <title>Chromosomal-level genome assembly of Melastoma candidum provides insights into trichome evolution.</title>
        <authorList>
            <person name="Zhong Y."/>
            <person name="Wu W."/>
            <person name="Sun C."/>
            <person name="Zou P."/>
            <person name="Liu Y."/>
            <person name="Dai S."/>
            <person name="Zhou R."/>
        </authorList>
    </citation>
    <scope>NUCLEOTIDE SEQUENCE [LARGE SCALE GENOMIC DNA]</scope>
</reference>
<dbReference type="Proteomes" id="UP001057402">
    <property type="component" value="Chromosome 7"/>
</dbReference>